<comment type="pathway">
    <text evidence="2 7 8">Sulfur metabolism; hydrogen sulfide biosynthesis; sulfite from sulfate: step 2/3.</text>
</comment>
<evidence type="ECO:0000256" key="8">
    <source>
        <dbReference type="RuleBase" id="RU004347"/>
    </source>
</evidence>
<evidence type="ECO:0000256" key="5">
    <source>
        <dbReference type="ARBA" id="ARBA00022741"/>
    </source>
</evidence>
<protein>
    <recommendedName>
        <fullName evidence="3 7">Adenylyl-sulfate kinase</fullName>
        <ecNumber evidence="3 7">2.7.1.25</ecNumber>
    </recommendedName>
    <alternativeName>
        <fullName evidence="7">APS kinase</fullName>
    </alternativeName>
    <alternativeName>
        <fullName evidence="7">ATP adenosine-5'-phosphosulfate 3'-phosphotransferase</fullName>
    </alternativeName>
    <alternativeName>
        <fullName evidence="7">Adenosine-5'-phosphosulfate kinase</fullName>
    </alternativeName>
</protein>
<dbReference type="GO" id="GO:0004781">
    <property type="term" value="F:sulfate adenylyltransferase (ATP) activity"/>
    <property type="evidence" value="ECO:0007669"/>
    <property type="project" value="TreeGrafter"/>
</dbReference>
<keyword evidence="7 8" id="KW-0418">Kinase</keyword>
<dbReference type="GO" id="GO:0005524">
    <property type="term" value="F:ATP binding"/>
    <property type="evidence" value="ECO:0007669"/>
    <property type="project" value="UniProtKB-UniRule"/>
</dbReference>
<keyword evidence="4 7" id="KW-0808">Transferase</keyword>
<reference evidence="10 11" key="1">
    <citation type="submission" date="2015-09" db="EMBL/GenBank/DDBJ databases">
        <title>Genome sequence of ICMP 11288.</title>
        <authorList>
            <person name="Visnovsky S."/>
            <person name="Lu A."/>
            <person name="Panda P."/>
            <person name="Pitman A."/>
        </authorList>
    </citation>
    <scope>NUCLEOTIDE SEQUENCE [LARGE SCALE GENOMIC DNA]</scope>
    <source>
        <strain evidence="10 11">ICMP 11288</strain>
    </source>
</reference>
<dbReference type="Proteomes" id="UP000054197">
    <property type="component" value="Unassembled WGS sequence"/>
</dbReference>
<dbReference type="NCBIfam" id="NF003013">
    <property type="entry name" value="PRK03846.1"/>
    <property type="match status" value="1"/>
</dbReference>
<dbReference type="Pfam" id="PF01583">
    <property type="entry name" value="APS_kinase"/>
    <property type="match status" value="1"/>
</dbReference>
<comment type="similarity">
    <text evidence="7 8">Belongs to the APS kinase family.</text>
</comment>
<evidence type="ECO:0000256" key="6">
    <source>
        <dbReference type="ARBA" id="ARBA00022840"/>
    </source>
</evidence>
<dbReference type="GO" id="GO:0019379">
    <property type="term" value="P:sulfate assimilation, phosphoadenylyl sulfate reduction by phosphoadenylyl-sulfate reductase (thioredoxin)"/>
    <property type="evidence" value="ECO:0007669"/>
    <property type="project" value="TreeGrafter"/>
</dbReference>
<proteinExistence type="inferred from homology"/>
<evidence type="ECO:0000259" key="9">
    <source>
        <dbReference type="Pfam" id="PF01583"/>
    </source>
</evidence>
<evidence type="ECO:0000256" key="4">
    <source>
        <dbReference type="ARBA" id="ARBA00022679"/>
    </source>
</evidence>
<dbReference type="EC" id="2.7.1.25" evidence="3 7"/>
<dbReference type="InterPro" id="IPR027417">
    <property type="entry name" value="P-loop_NTPase"/>
</dbReference>
<comment type="function">
    <text evidence="7 8">Catalyzes the synthesis of activated sulfate.</text>
</comment>
<dbReference type="PANTHER" id="PTHR42700:SF1">
    <property type="entry name" value="SULFATE ADENYLYLTRANSFERASE"/>
    <property type="match status" value="1"/>
</dbReference>
<dbReference type="SUPFAM" id="SSF52540">
    <property type="entry name" value="P-loop containing nucleoside triphosphate hydrolases"/>
    <property type="match status" value="1"/>
</dbReference>
<name>A0A0W0HRQ5_PSEFL</name>
<feature type="binding site" evidence="7">
    <location>
        <begin position="38"/>
        <end position="45"/>
    </location>
    <ligand>
        <name>ATP</name>
        <dbReference type="ChEBI" id="CHEBI:30616"/>
    </ligand>
</feature>
<dbReference type="CDD" id="cd02027">
    <property type="entry name" value="APSK"/>
    <property type="match status" value="1"/>
</dbReference>
<keyword evidence="6 7" id="KW-0067">ATP-binding</keyword>
<dbReference type="InterPro" id="IPR059117">
    <property type="entry name" value="APS_kinase_dom"/>
</dbReference>
<keyword evidence="7" id="KW-0597">Phosphoprotein</keyword>
<dbReference type="UniPathway" id="UPA00140">
    <property type="reaction ID" value="UER00205"/>
</dbReference>
<dbReference type="RefSeq" id="WP_058420838.1">
    <property type="nucleotide sequence ID" value="NZ_LKEF01000026.1"/>
</dbReference>
<sequence>MSYFAQDPQQNLHAFAFNHVRAEQSRMKHKPRVIWMTGLSASGKSTIANALDIALRAQGLFTCILDGDSVRSGLCRDLGFTDSDRDENIRRVAEVAGLMVEAGLIVIVALISPSSASRHYARSIIGNEHFVEVHVDAPLAIAEQRDPKGLYKKARSGLLKNFTGIDSNYDTPLFPEVHLPTDVISVEQSVGIILDWMARAEDPVQPLVF</sequence>
<comment type="caution">
    <text evidence="10">The sequence shown here is derived from an EMBL/GenBank/DDBJ whole genome shotgun (WGS) entry which is preliminary data.</text>
</comment>
<evidence type="ECO:0000313" key="11">
    <source>
        <dbReference type="Proteomes" id="UP000054197"/>
    </source>
</evidence>
<evidence type="ECO:0000256" key="2">
    <source>
        <dbReference type="ARBA" id="ARBA00004806"/>
    </source>
</evidence>
<dbReference type="GO" id="GO:0004020">
    <property type="term" value="F:adenylylsulfate kinase activity"/>
    <property type="evidence" value="ECO:0007669"/>
    <property type="project" value="UniProtKB-UniRule"/>
</dbReference>
<dbReference type="Gene3D" id="3.40.50.300">
    <property type="entry name" value="P-loop containing nucleotide triphosphate hydrolases"/>
    <property type="match status" value="1"/>
</dbReference>
<evidence type="ECO:0000313" key="10">
    <source>
        <dbReference type="EMBL" id="KTB63374.1"/>
    </source>
</evidence>
<evidence type="ECO:0000256" key="7">
    <source>
        <dbReference type="HAMAP-Rule" id="MF_00065"/>
    </source>
</evidence>
<dbReference type="PANTHER" id="PTHR42700">
    <property type="entry name" value="SULFATE ADENYLYLTRANSFERASE"/>
    <property type="match status" value="1"/>
</dbReference>
<dbReference type="GO" id="GO:0005737">
    <property type="term" value="C:cytoplasm"/>
    <property type="evidence" value="ECO:0007669"/>
    <property type="project" value="TreeGrafter"/>
</dbReference>
<accession>A0A0W0HRQ5</accession>
<keyword evidence="5 7" id="KW-0547">Nucleotide-binding</keyword>
<organism evidence="10 11">
    <name type="scientific">Pseudomonas fluorescens ICMP 11288</name>
    <dbReference type="NCBI Taxonomy" id="1198309"/>
    <lineage>
        <taxon>Bacteria</taxon>
        <taxon>Pseudomonadati</taxon>
        <taxon>Pseudomonadota</taxon>
        <taxon>Gammaproteobacteria</taxon>
        <taxon>Pseudomonadales</taxon>
        <taxon>Pseudomonadaceae</taxon>
        <taxon>Pseudomonas</taxon>
    </lineage>
</organism>
<feature type="domain" description="APS kinase" evidence="9">
    <location>
        <begin position="31"/>
        <end position="179"/>
    </location>
</feature>
<dbReference type="InterPro" id="IPR002891">
    <property type="entry name" value="APS"/>
</dbReference>
<dbReference type="HAMAP" id="MF_00065">
    <property type="entry name" value="Adenylyl_sulf_kinase"/>
    <property type="match status" value="1"/>
</dbReference>
<dbReference type="InterPro" id="IPR050512">
    <property type="entry name" value="Sulf_AdTrans/APS_kinase"/>
</dbReference>
<dbReference type="NCBIfam" id="TIGR00455">
    <property type="entry name" value="apsK"/>
    <property type="match status" value="1"/>
</dbReference>
<dbReference type="GO" id="GO:0010134">
    <property type="term" value="P:sulfate assimilation via adenylyl sulfate reduction"/>
    <property type="evidence" value="ECO:0007669"/>
    <property type="project" value="TreeGrafter"/>
</dbReference>
<dbReference type="EMBL" id="LKEF01000026">
    <property type="protein sequence ID" value="KTB63374.1"/>
    <property type="molecule type" value="Genomic_DNA"/>
</dbReference>
<feature type="active site" description="Phosphoserine intermediate" evidence="7">
    <location>
        <position position="112"/>
    </location>
</feature>
<comment type="catalytic activity">
    <reaction evidence="1 7 8">
        <text>adenosine 5'-phosphosulfate + ATP = 3'-phosphoadenylyl sulfate + ADP + H(+)</text>
        <dbReference type="Rhea" id="RHEA:24152"/>
        <dbReference type="ChEBI" id="CHEBI:15378"/>
        <dbReference type="ChEBI" id="CHEBI:30616"/>
        <dbReference type="ChEBI" id="CHEBI:58243"/>
        <dbReference type="ChEBI" id="CHEBI:58339"/>
        <dbReference type="ChEBI" id="CHEBI:456216"/>
        <dbReference type="EC" id="2.7.1.25"/>
    </reaction>
</comment>
<gene>
    <name evidence="7" type="primary">cysC</name>
    <name evidence="10" type="ORF">AO063_13650</name>
</gene>
<dbReference type="GO" id="GO:0070814">
    <property type="term" value="P:hydrogen sulfide biosynthetic process"/>
    <property type="evidence" value="ECO:0007669"/>
    <property type="project" value="UniProtKB-UniRule"/>
</dbReference>
<dbReference type="AlphaFoldDB" id="A0A0W0HRQ5"/>
<evidence type="ECO:0000256" key="1">
    <source>
        <dbReference type="ARBA" id="ARBA00001823"/>
    </source>
</evidence>
<evidence type="ECO:0000256" key="3">
    <source>
        <dbReference type="ARBA" id="ARBA00012121"/>
    </source>
</evidence>